<evidence type="ECO:0000256" key="1">
    <source>
        <dbReference type="ARBA" id="ARBA00007692"/>
    </source>
</evidence>
<keyword evidence="5" id="KW-1185">Reference proteome</keyword>
<accession>A0A8T3AQM9</accession>
<dbReference type="Pfam" id="PF02536">
    <property type="entry name" value="mTERF"/>
    <property type="match status" value="1"/>
</dbReference>
<dbReference type="SMART" id="SM00733">
    <property type="entry name" value="Mterf"/>
    <property type="match status" value="5"/>
</dbReference>
<dbReference type="Proteomes" id="UP000829196">
    <property type="component" value="Unassembled WGS sequence"/>
</dbReference>
<dbReference type="GO" id="GO:0006353">
    <property type="term" value="P:DNA-templated transcription termination"/>
    <property type="evidence" value="ECO:0007669"/>
    <property type="project" value="UniProtKB-KW"/>
</dbReference>
<evidence type="ECO:0000256" key="2">
    <source>
        <dbReference type="ARBA" id="ARBA00022472"/>
    </source>
</evidence>
<keyword evidence="3" id="KW-0809">Transit peptide</keyword>
<organism evidence="4 5">
    <name type="scientific">Dendrobium nobile</name>
    <name type="common">Orchid</name>
    <dbReference type="NCBI Taxonomy" id="94219"/>
    <lineage>
        <taxon>Eukaryota</taxon>
        <taxon>Viridiplantae</taxon>
        <taxon>Streptophyta</taxon>
        <taxon>Embryophyta</taxon>
        <taxon>Tracheophyta</taxon>
        <taxon>Spermatophyta</taxon>
        <taxon>Magnoliopsida</taxon>
        <taxon>Liliopsida</taxon>
        <taxon>Asparagales</taxon>
        <taxon>Orchidaceae</taxon>
        <taxon>Epidendroideae</taxon>
        <taxon>Malaxideae</taxon>
        <taxon>Dendrobiinae</taxon>
        <taxon>Dendrobium</taxon>
    </lineage>
</organism>
<sequence length="444" mass="51426">MATRALLARRPLHLLIYGLPHQKLRYISNSPEISLANLLGKHIFPFSSHLHELIPHNPFLIRTPSSDLSKPISLLQSLGFSQNSLLSVIHACPKTLDYEFLTKWNNGFFELGLTNAASASTIQMILVQSAIYKIEPEDFIRTLRQMKSVGFSAETVIRVFEAIPAAFMRDGIHVSRRIEFLKKSAGIKKQEELNKICQCYPEFLAFSINNTLRPLFAELSDLGFDQIEVRKVLIQNPNLLLSMEFGELSRYVNLLEGLKCRTPIKNRVLARGRLCAVVDIKIRIELLCKHGLIQRDALKILHVEPRSILYSQEDLEKKIQFLLQQLGFNIDHLVEFPDYLGVNLEKQIIPRLQVVDFLKSKGILEMVVELKHFVRLSRRKFFNFFVKPYPDCEKIFGGLMRDVRVNDEKLKRKRHPTGLWKLFKPQKFFDSEEDVKNIKQFMNI</sequence>
<dbReference type="GO" id="GO:0003676">
    <property type="term" value="F:nucleic acid binding"/>
    <property type="evidence" value="ECO:0007669"/>
    <property type="project" value="InterPro"/>
</dbReference>
<dbReference type="InterPro" id="IPR003690">
    <property type="entry name" value="MTERF"/>
</dbReference>
<dbReference type="PANTHER" id="PTHR13068">
    <property type="entry name" value="CGI-12 PROTEIN-RELATED"/>
    <property type="match status" value="1"/>
</dbReference>
<comment type="caution">
    <text evidence="4">The sequence shown here is derived from an EMBL/GenBank/DDBJ whole genome shotgun (WGS) entry which is preliminary data.</text>
</comment>
<dbReference type="Gene3D" id="1.25.70.10">
    <property type="entry name" value="Transcription termination factor 3, mitochondrial"/>
    <property type="match status" value="1"/>
</dbReference>
<keyword evidence="2" id="KW-0806">Transcription termination</keyword>
<dbReference type="EMBL" id="JAGYWB010000014">
    <property type="protein sequence ID" value="KAI0498447.1"/>
    <property type="molecule type" value="Genomic_DNA"/>
</dbReference>
<comment type="similarity">
    <text evidence="1">Belongs to the mTERF family.</text>
</comment>
<keyword evidence="2" id="KW-0805">Transcription regulation</keyword>
<proteinExistence type="inferred from homology"/>
<gene>
    <name evidence="4" type="ORF">KFK09_019333</name>
</gene>
<evidence type="ECO:0000313" key="4">
    <source>
        <dbReference type="EMBL" id="KAI0498447.1"/>
    </source>
</evidence>
<name>A0A8T3AQM9_DENNO</name>
<dbReference type="PANTHER" id="PTHR13068:SF23">
    <property type="entry name" value="TRANSCRIPTION TERMINATION FACTOR MTERF15, MITOCHONDRIAL"/>
    <property type="match status" value="1"/>
</dbReference>
<protein>
    <submittedName>
        <fullName evidence="4">Uncharacterized protein</fullName>
    </submittedName>
</protein>
<dbReference type="AlphaFoldDB" id="A0A8T3AQM9"/>
<dbReference type="SMR" id="A0A8T3AQM9"/>
<dbReference type="InterPro" id="IPR038538">
    <property type="entry name" value="MTERF_sf"/>
</dbReference>
<dbReference type="OrthoDB" id="637682at2759"/>
<keyword evidence="2" id="KW-0804">Transcription</keyword>
<evidence type="ECO:0000313" key="5">
    <source>
        <dbReference type="Proteomes" id="UP000829196"/>
    </source>
</evidence>
<reference evidence="4" key="1">
    <citation type="journal article" date="2022" name="Front. Genet.">
        <title>Chromosome-Scale Assembly of the Dendrobium nobile Genome Provides Insights Into the Molecular Mechanism of the Biosynthesis of the Medicinal Active Ingredient of Dendrobium.</title>
        <authorList>
            <person name="Xu Q."/>
            <person name="Niu S.-C."/>
            <person name="Li K.-L."/>
            <person name="Zheng P.-J."/>
            <person name="Zhang X.-J."/>
            <person name="Jia Y."/>
            <person name="Liu Y."/>
            <person name="Niu Y.-X."/>
            <person name="Yu L.-H."/>
            <person name="Chen D.-F."/>
            <person name="Zhang G.-Q."/>
        </authorList>
    </citation>
    <scope>NUCLEOTIDE SEQUENCE</scope>
    <source>
        <tissue evidence="4">Leaf</tissue>
    </source>
</reference>
<evidence type="ECO:0000256" key="3">
    <source>
        <dbReference type="ARBA" id="ARBA00022946"/>
    </source>
</evidence>